<comment type="caution">
    <text evidence="2">The sequence shown here is derived from an EMBL/GenBank/DDBJ whole genome shotgun (WGS) entry which is preliminary data.</text>
</comment>
<dbReference type="PANTHER" id="PTHR42924:SF3">
    <property type="entry name" value="POLYMERASE_HISTIDINOL PHOSPHATASE N-TERMINAL DOMAIN-CONTAINING PROTEIN"/>
    <property type="match status" value="1"/>
</dbReference>
<reference evidence="2 3" key="1">
    <citation type="submission" date="2015-09" db="EMBL/GenBank/DDBJ databases">
        <title>Genome sequence of Oxobacter pfennigii DSM 3222.</title>
        <authorList>
            <person name="Poehlein A."/>
            <person name="Bengelsdorf F.R."/>
            <person name="Schiel-Bengelsdorf B."/>
            <person name="Duerre P."/>
            <person name="Daniel R."/>
        </authorList>
    </citation>
    <scope>NUCLEOTIDE SEQUENCE [LARGE SCALE GENOMIC DNA]</scope>
    <source>
        <strain evidence="2 3">DSM 3222</strain>
    </source>
</reference>
<evidence type="ECO:0000313" key="3">
    <source>
        <dbReference type="Proteomes" id="UP000050326"/>
    </source>
</evidence>
<dbReference type="EMBL" id="LKET01000068">
    <property type="protein sequence ID" value="KPU42404.1"/>
    <property type="molecule type" value="Genomic_DNA"/>
</dbReference>
<name>A0A0P8W4J1_9CLOT</name>
<proteinExistence type="predicted"/>
<dbReference type="Gene3D" id="3.20.20.140">
    <property type="entry name" value="Metal-dependent hydrolases"/>
    <property type="match status" value="1"/>
</dbReference>
<dbReference type="OrthoDB" id="9791620at2"/>
<dbReference type="CDD" id="cd07438">
    <property type="entry name" value="PHP_HisPPase_AMP"/>
    <property type="match status" value="1"/>
</dbReference>
<protein>
    <recommendedName>
        <fullName evidence="1">Polymerase/histidinol phosphatase N-terminal domain-containing protein</fullName>
    </recommendedName>
</protein>
<dbReference type="SMART" id="SM00481">
    <property type="entry name" value="POLIIIAc"/>
    <property type="match status" value="1"/>
</dbReference>
<feature type="domain" description="Polymerase/histidinol phosphatase N-terminal" evidence="1">
    <location>
        <begin position="4"/>
        <end position="69"/>
    </location>
</feature>
<dbReference type="SUPFAM" id="SSF89550">
    <property type="entry name" value="PHP domain-like"/>
    <property type="match status" value="1"/>
</dbReference>
<dbReference type="Proteomes" id="UP000050326">
    <property type="component" value="Unassembled WGS sequence"/>
</dbReference>
<dbReference type="InterPro" id="IPR003141">
    <property type="entry name" value="Pol/His_phosphatase_N"/>
</dbReference>
<dbReference type="InterPro" id="IPR016195">
    <property type="entry name" value="Pol/histidinol_Pase-like"/>
</dbReference>
<sequence length="232" mass="25884">MTRGDLHIHSTASDGSLGPRQIVAEAKILDIDTIAIADHNTINGIEEAFEAGSQYGVNVIPAVEISAKYREQSIHVLGYFRDLSFYNDTFQRILKFVKAHKLKEARGILSGFMQTDGSGDHLSVTEGIELLRIFNAVPVLAHPVRISMKYLPYILSQPFEGIEAKYCNNSDYDTLYFIDIALSKFKFYTGGSDFHSKGSGYKTHCSIGNPHLNEAELKRFLKVAKPYLHIGP</sequence>
<gene>
    <name evidence="2" type="ORF">OXPF_41890</name>
</gene>
<accession>A0A0P8W4J1</accession>
<dbReference type="GO" id="GO:0035312">
    <property type="term" value="F:5'-3' DNA exonuclease activity"/>
    <property type="evidence" value="ECO:0007669"/>
    <property type="project" value="TreeGrafter"/>
</dbReference>
<dbReference type="AlphaFoldDB" id="A0A0P8W4J1"/>
<dbReference type="Pfam" id="PF02811">
    <property type="entry name" value="PHP"/>
    <property type="match status" value="1"/>
</dbReference>
<dbReference type="InterPro" id="IPR004013">
    <property type="entry name" value="PHP_dom"/>
</dbReference>
<dbReference type="GO" id="GO:0004534">
    <property type="term" value="F:5'-3' RNA exonuclease activity"/>
    <property type="evidence" value="ECO:0007669"/>
    <property type="project" value="TreeGrafter"/>
</dbReference>
<dbReference type="PANTHER" id="PTHR42924">
    <property type="entry name" value="EXONUCLEASE"/>
    <property type="match status" value="1"/>
</dbReference>
<keyword evidence="3" id="KW-1185">Reference proteome</keyword>
<dbReference type="RefSeq" id="WP_054877115.1">
    <property type="nucleotide sequence ID" value="NZ_LKET01000068.1"/>
</dbReference>
<dbReference type="InterPro" id="IPR052018">
    <property type="entry name" value="PHP_domain"/>
</dbReference>
<dbReference type="STRING" id="36849.OXPF_41890"/>
<organism evidence="2 3">
    <name type="scientific">Oxobacter pfennigii</name>
    <dbReference type="NCBI Taxonomy" id="36849"/>
    <lineage>
        <taxon>Bacteria</taxon>
        <taxon>Bacillati</taxon>
        <taxon>Bacillota</taxon>
        <taxon>Clostridia</taxon>
        <taxon>Eubacteriales</taxon>
        <taxon>Clostridiaceae</taxon>
        <taxon>Oxobacter</taxon>
    </lineage>
</organism>
<evidence type="ECO:0000259" key="1">
    <source>
        <dbReference type="SMART" id="SM00481"/>
    </source>
</evidence>
<evidence type="ECO:0000313" key="2">
    <source>
        <dbReference type="EMBL" id="KPU42404.1"/>
    </source>
</evidence>